<dbReference type="Proteomes" id="UP000299102">
    <property type="component" value="Unassembled WGS sequence"/>
</dbReference>
<sequence length="98" mass="10884">MIGPQRDDSNSGQFSGAVHRIHEEAFLLCPKVKMRFGLSSRLLIARIFQKYSSLNRYIESYPIVASSSRYACGNVTSQTQRHAAGSCRELSAKAESSK</sequence>
<gene>
    <name evidence="1" type="ORF">EVAR_50353_1</name>
</gene>
<accession>A0A4C1XX97</accession>
<dbReference type="EMBL" id="BGZK01001004">
    <property type="protein sequence ID" value="GBP68208.1"/>
    <property type="molecule type" value="Genomic_DNA"/>
</dbReference>
<organism evidence="1 2">
    <name type="scientific">Eumeta variegata</name>
    <name type="common">Bagworm moth</name>
    <name type="synonym">Eumeta japonica</name>
    <dbReference type="NCBI Taxonomy" id="151549"/>
    <lineage>
        <taxon>Eukaryota</taxon>
        <taxon>Metazoa</taxon>
        <taxon>Ecdysozoa</taxon>
        <taxon>Arthropoda</taxon>
        <taxon>Hexapoda</taxon>
        <taxon>Insecta</taxon>
        <taxon>Pterygota</taxon>
        <taxon>Neoptera</taxon>
        <taxon>Endopterygota</taxon>
        <taxon>Lepidoptera</taxon>
        <taxon>Glossata</taxon>
        <taxon>Ditrysia</taxon>
        <taxon>Tineoidea</taxon>
        <taxon>Psychidae</taxon>
        <taxon>Oiketicinae</taxon>
        <taxon>Eumeta</taxon>
    </lineage>
</organism>
<keyword evidence="2" id="KW-1185">Reference proteome</keyword>
<reference evidence="1 2" key="1">
    <citation type="journal article" date="2019" name="Commun. Biol.">
        <title>The bagworm genome reveals a unique fibroin gene that provides high tensile strength.</title>
        <authorList>
            <person name="Kono N."/>
            <person name="Nakamura H."/>
            <person name="Ohtoshi R."/>
            <person name="Tomita M."/>
            <person name="Numata K."/>
            <person name="Arakawa K."/>
        </authorList>
    </citation>
    <scope>NUCLEOTIDE SEQUENCE [LARGE SCALE GENOMIC DNA]</scope>
</reference>
<evidence type="ECO:0000313" key="2">
    <source>
        <dbReference type="Proteomes" id="UP000299102"/>
    </source>
</evidence>
<comment type="caution">
    <text evidence="1">The sequence shown here is derived from an EMBL/GenBank/DDBJ whole genome shotgun (WGS) entry which is preliminary data.</text>
</comment>
<evidence type="ECO:0000313" key="1">
    <source>
        <dbReference type="EMBL" id="GBP68208.1"/>
    </source>
</evidence>
<name>A0A4C1XX97_EUMVA</name>
<proteinExistence type="predicted"/>
<protein>
    <submittedName>
        <fullName evidence="1">Uncharacterized protein</fullName>
    </submittedName>
</protein>
<dbReference type="AlphaFoldDB" id="A0A4C1XX97"/>